<proteinExistence type="predicted"/>
<name>A0A0F9FJH8_9ZZZZ</name>
<dbReference type="AlphaFoldDB" id="A0A0F9FJH8"/>
<evidence type="ECO:0008006" key="2">
    <source>
        <dbReference type="Google" id="ProtNLM"/>
    </source>
</evidence>
<sequence>MNTDNLISLSEFAELAGLQPYEVTRLITPQEIIPVKIGKHKLIDISKYPPKKFKKK</sequence>
<reference evidence="1" key="1">
    <citation type="journal article" date="2015" name="Nature">
        <title>Complex archaea that bridge the gap between prokaryotes and eukaryotes.</title>
        <authorList>
            <person name="Spang A."/>
            <person name="Saw J.H."/>
            <person name="Jorgensen S.L."/>
            <person name="Zaremba-Niedzwiedzka K."/>
            <person name="Martijn J."/>
            <person name="Lind A.E."/>
            <person name="van Eijk R."/>
            <person name="Schleper C."/>
            <person name="Guy L."/>
            <person name="Ettema T.J."/>
        </authorList>
    </citation>
    <scope>NUCLEOTIDE SEQUENCE</scope>
</reference>
<organism evidence="1">
    <name type="scientific">marine sediment metagenome</name>
    <dbReference type="NCBI Taxonomy" id="412755"/>
    <lineage>
        <taxon>unclassified sequences</taxon>
        <taxon>metagenomes</taxon>
        <taxon>ecological metagenomes</taxon>
    </lineage>
</organism>
<dbReference type="EMBL" id="LAZR01023390">
    <property type="protein sequence ID" value="KKL78651.1"/>
    <property type="molecule type" value="Genomic_DNA"/>
</dbReference>
<accession>A0A0F9FJH8</accession>
<comment type="caution">
    <text evidence="1">The sequence shown here is derived from an EMBL/GenBank/DDBJ whole genome shotgun (WGS) entry which is preliminary data.</text>
</comment>
<protein>
    <recommendedName>
        <fullName evidence="2">Helix-turn-helix domain-containing protein</fullName>
    </recommendedName>
</protein>
<evidence type="ECO:0000313" key="1">
    <source>
        <dbReference type="EMBL" id="KKL78651.1"/>
    </source>
</evidence>
<gene>
    <name evidence="1" type="ORF">LCGC14_2022710</name>
</gene>